<dbReference type="Proteomes" id="UP001165960">
    <property type="component" value="Unassembled WGS sequence"/>
</dbReference>
<keyword evidence="2" id="KW-1185">Reference proteome</keyword>
<evidence type="ECO:0000313" key="2">
    <source>
        <dbReference type="Proteomes" id="UP001165960"/>
    </source>
</evidence>
<accession>A0ACC2TEW7</accession>
<name>A0ACC2TEW7_9FUNG</name>
<comment type="caution">
    <text evidence="1">The sequence shown here is derived from an EMBL/GenBank/DDBJ whole genome shotgun (WGS) entry which is preliminary data.</text>
</comment>
<protein>
    <submittedName>
        <fullName evidence="1">Uncharacterized protein</fullName>
    </submittedName>
</protein>
<reference evidence="1" key="1">
    <citation type="submission" date="2022-04" db="EMBL/GenBank/DDBJ databases">
        <title>Genome of the entomopathogenic fungus Entomophthora muscae.</title>
        <authorList>
            <person name="Elya C."/>
            <person name="Lovett B.R."/>
            <person name="Lee E."/>
            <person name="Macias A.M."/>
            <person name="Hajek A.E."/>
            <person name="De Bivort B.L."/>
            <person name="Kasson M.T."/>
            <person name="De Fine Licht H.H."/>
            <person name="Stajich J.E."/>
        </authorList>
    </citation>
    <scope>NUCLEOTIDE SEQUENCE</scope>
    <source>
        <strain evidence="1">Berkeley</strain>
    </source>
</reference>
<organism evidence="1 2">
    <name type="scientific">Entomophthora muscae</name>
    <dbReference type="NCBI Taxonomy" id="34485"/>
    <lineage>
        <taxon>Eukaryota</taxon>
        <taxon>Fungi</taxon>
        <taxon>Fungi incertae sedis</taxon>
        <taxon>Zoopagomycota</taxon>
        <taxon>Entomophthoromycotina</taxon>
        <taxon>Entomophthoromycetes</taxon>
        <taxon>Entomophthorales</taxon>
        <taxon>Entomophthoraceae</taxon>
        <taxon>Entomophthora</taxon>
    </lineage>
</organism>
<evidence type="ECO:0000313" key="1">
    <source>
        <dbReference type="EMBL" id="KAJ9073020.1"/>
    </source>
</evidence>
<dbReference type="EMBL" id="QTSX02002941">
    <property type="protein sequence ID" value="KAJ9073020.1"/>
    <property type="molecule type" value="Genomic_DNA"/>
</dbReference>
<sequence>MVGGEGMKGLLLARGLLVGAALDPCMLVDPSDMQNGVVTYEKALACLDSFPLTEAIRGGTLATLRQTLEFSANEGAAAMKAELDRIATTAYVSERQFHMDITHSYLSMHDVDFAYTSACTTSFRFQQPLMMRVIMGQDGETRVVALKTKSIPPKAGAMWRHLDLDQLNYSDVLSIDGKPPLEYLQAFADMFAGASKDPGVRLSMVLADKKLVNGEFSIFPGLFSESPFPPKRPAIEFELLLRSNLTQKLSIPYAVHVPPVVKDSQSMYAALCSNPSPNPNPNHHTRSLVRREVMYDGVYTKLYRVGTTGASLYVGTLSPDNKQRWYEEIQRSVAVIKAEKRKSLIVDVSNIKKGDICLAVHLAEFFSFAPLPPLELKWNPNARQLPLVHMPHQDMLECPPTTFKSTPALDISLSTNGVCLSTCRLFMALLDPNKTHIISGPYPTTITAGKIGAPIELKYFTTLLTHSTPPPPFPIKATTIFSPFQIHVKAPASQEQIIVTRQTMSNLTLIWETIIRKLHHHFSIQ</sequence>
<proteinExistence type="predicted"/>
<gene>
    <name evidence="1" type="ORF">DSO57_1021093</name>
</gene>